<dbReference type="EMBL" id="JANKHH010000005">
    <property type="protein sequence ID" value="MCR2834117.1"/>
    <property type="molecule type" value="Genomic_DNA"/>
</dbReference>
<dbReference type="CDD" id="cd00085">
    <property type="entry name" value="HNHc"/>
    <property type="match status" value="1"/>
</dbReference>
<comment type="caution">
    <text evidence="2">The sequence shown here is derived from an EMBL/GenBank/DDBJ whole genome shotgun (WGS) entry which is preliminary data.</text>
</comment>
<reference evidence="2 3" key="1">
    <citation type="submission" date="2022-08" db="EMBL/GenBank/DDBJ databases">
        <title>Polyphasic taxonomy analysis of Qipengyuania sp.RS5-5.</title>
        <authorList>
            <person name="Xamxidin M."/>
            <person name="Wu M."/>
        </authorList>
    </citation>
    <scope>NUCLEOTIDE SEQUENCE [LARGE SCALE GENOMIC DNA]</scope>
    <source>
        <strain evidence="2 3">RS5-5</strain>
    </source>
</reference>
<dbReference type="Proteomes" id="UP001206067">
    <property type="component" value="Unassembled WGS sequence"/>
</dbReference>
<organism evidence="2 3">
    <name type="scientific">Parerythrobacter lacustris</name>
    <dbReference type="NCBI Taxonomy" id="2969984"/>
    <lineage>
        <taxon>Bacteria</taxon>
        <taxon>Pseudomonadati</taxon>
        <taxon>Pseudomonadota</taxon>
        <taxon>Alphaproteobacteria</taxon>
        <taxon>Sphingomonadales</taxon>
        <taxon>Erythrobacteraceae</taxon>
        <taxon>Parerythrobacter</taxon>
    </lineage>
</organism>
<name>A0ABT1XR86_9SPHN</name>
<feature type="domain" description="HNH" evidence="1">
    <location>
        <begin position="151"/>
        <end position="178"/>
    </location>
</feature>
<protein>
    <submittedName>
        <fullName evidence="2">HNH endonuclease</fullName>
    </submittedName>
</protein>
<sequence>MVENAQAIERLSIREPIPEIFEAWYLLSAAADAHLHGQYAAARALFARANMPEVYDWAWADWKRPSLNIRFPKPENDTVSIPKADRDLVRAPTKAMKQQVLARDGYCCRYCGIPVIDADIRKIVHQNYPDAVPWVSSAPEQQHSAFSCMWLQYDHVVPHSHGGRSDEENIVVSCALCNFGKQEYTLRQLDISDPRTRPPAIAPWDGLERLRGEVGNAMIEKARTALGRERFQAIKLKVMMAKKARADGEKAGDIKPYTNEDMRLSPFSIDDYR</sequence>
<evidence type="ECO:0000313" key="3">
    <source>
        <dbReference type="Proteomes" id="UP001206067"/>
    </source>
</evidence>
<keyword evidence="2" id="KW-0540">Nuclease</keyword>
<evidence type="ECO:0000313" key="2">
    <source>
        <dbReference type="EMBL" id="MCR2834117.1"/>
    </source>
</evidence>
<dbReference type="InterPro" id="IPR003615">
    <property type="entry name" value="HNH_nuc"/>
</dbReference>
<keyword evidence="3" id="KW-1185">Reference proteome</keyword>
<proteinExistence type="predicted"/>
<dbReference type="PANTHER" id="PTHR33877">
    <property type="entry name" value="SLL1193 PROTEIN"/>
    <property type="match status" value="1"/>
</dbReference>
<evidence type="ECO:0000259" key="1">
    <source>
        <dbReference type="Pfam" id="PF01844"/>
    </source>
</evidence>
<dbReference type="InterPro" id="IPR052892">
    <property type="entry name" value="NA-targeting_endonuclease"/>
</dbReference>
<dbReference type="RefSeq" id="WP_257595921.1">
    <property type="nucleotide sequence ID" value="NZ_JANKHH010000005.1"/>
</dbReference>
<gene>
    <name evidence="2" type="ORF">NSO95_09195</name>
</gene>
<dbReference type="GO" id="GO:0004519">
    <property type="term" value="F:endonuclease activity"/>
    <property type="evidence" value="ECO:0007669"/>
    <property type="project" value="UniProtKB-KW"/>
</dbReference>
<dbReference type="Pfam" id="PF01844">
    <property type="entry name" value="HNH"/>
    <property type="match status" value="1"/>
</dbReference>
<dbReference type="PANTHER" id="PTHR33877:SF2">
    <property type="entry name" value="OS07G0170200 PROTEIN"/>
    <property type="match status" value="1"/>
</dbReference>
<dbReference type="Gene3D" id="1.10.30.50">
    <property type="match status" value="1"/>
</dbReference>
<dbReference type="InterPro" id="IPR002711">
    <property type="entry name" value="HNH"/>
</dbReference>
<keyword evidence="2" id="KW-0255">Endonuclease</keyword>
<accession>A0ABT1XR86</accession>
<keyword evidence="2" id="KW-0378">Hydrolase</keyword>